<sequence>MSAEYHSSDVEQPAETRRPSRGVYWLPNLFTTGTLFGGFYAIVAAIDGNFKNAGIAIFVAMIADGLDGRVARWTNTQSDFGKEYDSLCDMVAFGLAPAIVVYQWGIERIYDYGKFWGRFGWLACFFYAVAAALRLARFNARAATADKRYFEGLPSPSAAAAVASFIWLVSEFPVTGLPALALAFAITICIGALMVSKFSYWSGKELNMRGRIPWVYAVLIPLIYVLVSLAPVSLFTLFGLYAASAPLHWVWRKLTRKKRPAEAA</sequence>
<evidence type="ECO:0000256" key="9">
    <source>
        <dbReference type="ARBA" id="ARBA00022989"/>
    </source>
</evidence>
<evidence type="ECO:0000256" key="4">
    <source>
        <dbReference type="ARBA" id="ARBA00013174"/>
    </source>
</evidence>
<name>A0A829YPY5_9GAMM</name>
<proteinExistence type="inferred from homology"/>
<keyword evidence="7 15" id="KW-0808">Transferase</keyword>
<dbReference type="InterPro" id="IPR000462">
    <property type="entry name" value="CDP-OH_P_trans"/>
</dbReference>
<comment type="catalytic activity">
    <reaction evidence="1">
        <text>a CDP-1,2-diacyl-sn-glycerol + L-serine = a 1,2-diacyl-sn-glycero-3-phospho-L-serine + CMP + H(+)</text>
        <dbReference type="Rhea" id="RHEA:16913"/>
        <dbReference type="ChEBI" id="CHEBI:15378"/>
        <dbReference type="ChEBI" id="CHEBI:33384"/>
        <dbReference type="ChEBI" id="CHEBI:57262"/>
        <dbReference type="ChEBI" id="CHEBI:58332"/>
        <dbReference type="ChEBI" id="CHEBI:60377"/>
        <dbReference type="EC" id="2.7.8.8"/>
    </reaction>
</comment>
<feature type="transmembrane region" description="Helical" evidence="16">
    <location>
        <begin position="49"/>
        <end position="66"/>
    </location>
</feature>
<dbReference type="GO" id="GO:0008654">
    <property type="term" value="P:phospholipid biosynthetic process"/>
    <property type="evidence" value="ECO:0007669"/>
    <property type="project" value="UniProtKB-KW"/>
</dbReference>
<evidence type="ECO:0000256" key="15">
    <source>
        <dbReference type="RuleBase" id="RU003750"/>
    </source>
</evidence>
<evidence type="ECO:0000313" key="17">
    <source>
        <dbReference type="EMBL" id="GFE84526.1"/>
    </source>
</evidence>
<dbReference type="PROSITE" id="PS00379">
    <property type="entry name" value="CDP_ALCOHOL_P_TRANSF"/>
    <property type="match status" value="1"/>
</dbReference>
<keyword evidence="12" id="KW-0594">Phospholipid biosynthesis</keyword>
<evidence type="ECO:0000256" key="5">
    <source>
        <dbReference type="ARBA" id="ARBA00017171"/>
    </source>
</evidence>
<feature type="transmembrane region" description="Helical" evidence="16">
    <location>
        <begin position="175"/>
        <end position="195"/>
    </location>
</feature>
<organism evidence="17 18">
    <name type="scientific">Steroidobacter agaridevorans</name>
    <dbReference type="NCBI Taxonomy" id="2695856"/>
    <lineage>
        <taxon>Bacteria</taxon>
        <taxon>Pseudomonadati</taxon>
        <taxon>Pseudomonadota</taxon>
        <taxon>Gammaproteobacteria</taxon>
        <taxon>Steroidobacterales</taxon>
        <taxon>Steroidobacteraceae</taxon>
        <taxon>Steroidobacter</taxon>
    </lineage>
</organism>
<evidence type="ECO:0000256" key="8">
    <source>
        <dbReference type="ARBA" id="ARBA00022692"/>
    </source>
</evidence>
<evidence type="ECO:0000313" key="18">
    <source>
        <dbReference type="Proteomes" id="UP000445000"/>
    </source>
</evidence>
<gene>
    <name evidence="17" type="primary">pssA</name>
    <name evidence="17" type="ORF">GCM10011487_65260</name>
</gene>
<evidence type="ECO:0000256" key="11">
    <source>
        <dbReference type="ARBA" id="ARBA00023136"/>
    </source>
</evidence>
<dbReference type="GO" id="GO:0012505">
    <property type="term" value="C:endomembrane system"/>
    <property type="evidence" value="ECO:0007669"/>
    <property type="project" value="UniProtKB-SubCell"/>
</dbReference>
<dbReference type="EC" id="2.7.8.8" evidence="4"/>
<evidence type="ECO:0000256" key="12">
    <source>
        <dbReference type="ARBA" id="ARBA00023209"/>
    </source>
</evidence>
<accession>A0A829YPY5</accession>
<evidence type="ECO:0000256" key="2">
    <source>
        <dbReference type="ARBA" id="ARBA00004127"/>
    </source>
</evidence>
<dbReference type="InterPro" id="IPR043130">
    <property type="entry name" value="CDP-OH_PTrfase_TM_dom"/>
</dbReference>
<dbReference type="NCBIfam" id="TIGR00473">
    <property type="entry name" value="pssA"/>
    <property type="match status" value="1"/>
</dbReference>
<feature type="transmembrane region" description="Helical" evidence="16">
    <location>
        <begin position="149"/>
        <end position="169"/>
    </location>
</feature>
<evidence type="ECO:0000256" key="6">
    <source>
        <dbReference type="ARBA" id="ARBA00022516"/>
    </source>
</evidence>
<dbReference type="InterPro" id="IPR048254">
    <property type="entry name" value="CDP_ALCOHOL_P_TRANSF_CS"/>
</dbReference>
<evidence type="ECO:0000256" key="7">
    <source>
        <dbReference type="ARBA" id="ARBA00022679"/>
    </source>
</evidence>
<evidence type="ECO:0000256" key="1">
    <source>
        <dbReference type="ARBA" id="ARBA00000287"/>
    </source>
</evidence>
<dbReference type="PANTHER" id="PTHR14269:SF61">
    <property type="entry name" value="CDP-DIACYLGLYCEROL--SERINE O-PHOSPHATIDYLTRANSFERASE"/>
    <property type="match status" value="1"/>
</dbReference>
<feature type="transmembrane region" description="Helical" evidence="16">
    <location>
        <begin position="216"/>
        <end position="243"/>
    </location>
</feature>
<feature type="transmembrane region" description="Helical" evidence="16">
    <location>
        <begin position="87"/>
        <end position="106"/>
    </location>
</feature>
<feature type="transmembrane region" description="Helical" evidence="16">
    <location>
        <begin position="118"/>
        <end position="137"/>
    </location>
</feature>
<keyword evidence="9 16" id="KW-1133">Transmembrane helix</keyword>
<evidence type="ECO:0000256" key="16">
    <source>
        <dbReference type="SAM" id="Phobius"/>
    </source>
</evidence>
<dbReference type="InterPro" id="IPR004533">
    <property type="entry name" value="CDP-diaglyc--ser_O-PTrfase"/>
</dbReference>
<reference evidence="18" key="1">
    <citation type="submission" date="2020-01" db="EMBL/GenBank/DDBJ databases">
        <title>'Steroidobacter agaridevorans' sp. nov., agar-degrading bacteria isolated from rhizosphere soils.</title>
        <authorList>
            <person name="Ikenaga M."/>
            <person name="Kataoka M."/>
            <person name="Murouchi A."/>
            <person name="Katsuragi S."/>
            <person name="Sakai M."/>
        </authorList>
    </citation>
    <scope>NUCLEOTIDE SEQUENCE [LARGE SCALE GENOMIC DNA]</scope>
    <source>
        <strain evidence="18">YU21-B</strain>
    </source>
</reference>
<feature type="transmembrane region" description="Helical" evidence="16">
    <location>
        <begin position="23"/>
        <end position="43"/>
    </location>
</feature>
<dbReference type="PANTHER" id="PTHR14269">
    <property type="entry name" value="CDP-DIACYLGLYCEROL--GLYCEROL-3-PHOSPHATE 3-PHOSPHATIDYLTRANSFERASE-RELATED"/>
    <property type="match status" value="1"/>
</dbReference>
<protein>
    <recommendedName>
        <fullName evidence="5">CDP-diacylglycerol--serine O-phosphatidyltransferase</fullName>
        <ecNumber evidence="4">2.7.8.8</ecNumber>
    </recommendedName>
    <alternativeName>
        <fullName evidence="14">Phosphatidylserine synthase</fullName>
    </alternativeName>
</protein>
<dbReference type="Gene3D" id="1.20.120.1760">
    <property type="match status" value="1"/>
</dbReference>
<keyword evidence="8 16" id="KW-0812">Transmembrane</keyword>
<comment type="similarity">
    <text evidence="3 15">Belongs to the CDP-alcohol phosphatidyltransferase class-I family.</text>
</comment>
<keyword evidence="10" id="KW-0443">Lipid metabolism</keyword>
<comment type="caution">
    <text evidence="17">The sequence shown here is derived from an EMBL/GenBank/DDBJ whole genome shotgun (WGS) entry which is preliminary data.</text>
</comment>
<dbReference type="GO" id="GO:0016020">
    <property type="term" value="C:membrane"/>
    <property type="evidence" value="ECO:0007669"/>
    <property type="project" value="InterPro"/>
</dbReference>
<dbReference type="EMBL" id="BLJN01000009">
    <property type="protein sequence ID" value="GFE84526.1"/>
    <property type="molecule type" value="Genomic_DNA"/>
</dbReference>
<dbReference type="Proteomes" id="UP000445000">
    <property type="component" value="Unassembled WGS sequence"/>
</dbReference>
<dbReference type="AlphaFoldDB" id="A0A829YPY5"/>
<dbReference type="RefSeq" id="WP_161816120.1">
    <property type="nucleotide sequence ID" value="NZ_BLJN01000009.1"/>
</dbReference>
<keyword evidence="11 16" id="KW-0472">Membrane</keyword>
<evidence type="ECO:0000256" key="13">
    <source>
        <dbReference type="ARBA" id="ARBA00023264"/>
    </source>
</evidence>
<evidence type="ECO:0000256" key="3">
    <source>
        <dbReference type="ARBA" id="ARBA00010441"/>
    </source>
</evidence>
<keyword evidence="6" id="KW-0444">Lipid biosynthesis</keyword>
<keyword evidence="18" id="KW-1185">Reference proteome</keyword>
<dbReference type="Pfam" id="PF01066">
    <property type="entry name" value="CDP-OH_P_transf"/>
    <property type="match status" value="1"/>
</dbReference>
<evidence type="ECO:0000256" key="14">
    <source>
        <dbReference type="ARBA" id="ARBA00032361"/>
    </source>
</evidence>
<comment type="subcellular location">
    <subcellularLocation>
        <location evidence="2">Endomembrane system</location>
        <topology evidence="2">Multi-pass membrane protein</topology>
    </subcellularLocation>
</comment>
<dbReference type="InterPro" id="IPR050324">
    <property type="entry name" value="CDP-alcohol_PTase-I"/>
</dbReference>
<keyword evidence="13" id="KW-1208">Phospholipid metabolism</keyword>
<dbReference type="GO" id="GO:0003882">
    <property type="term" value="F:CDP-diacylglycerol-serine O-phosphatidyltransferase activity"/>
    <property type="evidence" value="ECO:0007669"/>
    <property type="project" value="UniProtKB-EC"/>
</dbReference>
<evidence type="ECO:0000256" key="10">
    <source>
        <dbReference type="ARBA" id="ARBA00023098"/>
    </source>
</evidence>